<dbReference type="Proteomes" id="UP000694387">
    <property type="component" value="Chromosome 20"/>
</dbReference>
<organism evidence="2 3">
    <name type="scientific">Equus asinus</name>
    <name type="common">Donkey</name>
    <name type="synonym">Equus africanus asinus</name>
    <dbReference type="NCBI Taxonomy" id="9793"/>
    <lineage>
        <taxon>Eukaryota</taxon>
        <taxon>Metazoa</taxon>
        <taxon>Chordata</taxon>
        <taxon>Craniata</taxon>
        <taxon>Vertebrata</taxon>
        <taxon>Euteleostomi</taxon>
        <taxon>Mammalia</taxon>
        <taxon>Eutheria</taxon>
        <taxon>Laurasiatheria</taxon>
        <taxon>Perissodactyla</taxon>
        <taxon>Equidae</taxon>
        <taxon>Equus</taxon>
    </lineage>
</organism>
<protein>
    <recommendedName>
        <fullName evidence="4">Pleckstrin homology domain containing J1</fullName>
    </recommendedName>
</protein>
<feature type="region of interest" description="Disordered" evidence="1">
    <location>
        <begin position="1"/>
        <end position="29"/>
    </location>
</feature>
<dbReference type="GeneTree" id="ENSGT00390000005235"/>
<sequence length="188" mass="20977">PSSARPRPRNGVPRPGQRPRRAHSAGPLPWGLRLGAPVAAASELPPRTPPLAGEHCPLGVPRCCLICPRCPALCWPPASPCRRIVLGGPERGWNLRGKEEPLLVFRGYGLGGLNGSFVEDPERKYRFECHSEEQCQEWIGALRRASYEFMRRSLIFYRNEIQKVTGKDPLEQFGISEEARFQLSGLQA</sequence>
<evidence type="ECO:0000313" key="2">
    <source>
        <dbReference type="Ensembl" id="ENSEASP00005045313.1"/>
    </source>
</evidence>
<dbReference type="Ensembl" id="ENSEAST00005068169.1">
    <property type="protein sequence ID" value="ENSEASP00005045313.1"/>
    <property type="gene ID" value="ENSEASG00005025284.1"/>
</dbReference>
<evidence type="ECO:0000256" key="1">
    <source>
        <dbReference type="SAM" id="MobiDB-lite"/>
    </source>
</evidence>
<gene>
    <name evidence="2" type="primary">PLEKHJ1</name>
</gene>
<dbReference type="SUPFAM" id="SSF50729">
    <property type="entry name" value="PH domain-like"/>
    <property type="match status" value="1"/>
</dbReference>
<evidence type="ECO:0008006" key="4">
    <source>
        <dbReference type="Google" id="ProtNLM"/>
    </source>
</evidence>
<reference evidence="2" key="2">
    <citation type="submission" date="2025-08" db="UniProtKB">
        <authorList>
            <consortium name="Ensembl"/>
        </authorList>
    </citation>
    <scope>IDENTIFICATION</scope>
</reference>
<reference evidence="2 3" key="1">
    <citation type="journal article" date="2020" name="Nat. Commun.">
        <title>Donkey genomes provide new insights into domestication and selection for coat color.</title>
        <authorList>
            <person name="Wang"/>
            <person name="C."/>
            <person name="Li"/>
            <person name="H."/>
            <person name="Guo"/>
            <person name="Y."/>
            <person name="Huang"/>
            <person name="J."/>
            <person name="Sun"/>
            <person name="Y."/>
            <person name="Min"/>
            <person name="J."/>
            <person name="Wang"/>
            <person name="J."/>
            <person name="Fang"/>
            <person name="X."/>
            <person name="Zhao"/>
            <person name="Z."/>
            <person name="Wang"/>
            <person name="S."/>
            <person name="Zhang"/>
            <person name="Y."/>
            <person name="Liu"/>
            <person name="Q."/>
            <person name="Jiang"/>
            <person name="Q."/>
            <person name="Wang"/>
            <person name="X."/>
            <person name="Guo"/>
            <person name="Y."/>
            <person name="Yang"/>
            <person name="C."/>
            <person name="Wang"/>
            <person name="Y."/>
            <person name="Tian"/>
            <person name="F."/>
            <person name="Zhuang"/>
            <person name="G."/>
            <person name="Fan"/>
            <person name="Y."/>
            <person name="Gao"/>
            <person name="Q."/>
            <person name="Li"/>
            <person name="Y."/>
            <person name="Ju"/>
            <person name="Z."/>
            <person name="Li"/>
            <person name="J."/>
            <person name="Li"/>
            <person name="R."/>
            <person name="Hou"/>
            <person name="M."/>
            <person name="Yang"/>
            <person name="G."/>
            <person name="Liu"/>
            <person name="G."/>
            <person name="Liu"/>
            <person name="W."/>
            <person name="Guo"/>
            <person name="J."/>
            <person name="Pan"/>
            <person name="S."/>
            <person name="Fan"/>
            <person name="G."/>
            <person name="Zhang"/>
            <person name="W."/>
            <person name="Zhang"/>
            <person name="R."/>
            <person name="Yu"/>
            <person name="J."/>
            <person name="Zhang"/>
            <person name="X."/>
            <person name="Yin"/>
            <person name="Q."/>
            <person name="Ji"/>
            <person name="C."/>
            <person name="Jin"/>
            <person name="Y."/>
            <person name="Yue"/>
            <person name="G."/>
            <person name="Liu"/>
            <person name="M."/>
            <person name="Xu"/>
            <person name="J."/>
            <person name="Liu"/>
            <person name="S."/>
            <person name="Jordana"/>
            <person name="J."/>
            <person name="Noce"/>
            <person name="A."/>
            <person name="Amills"/>
            <person name="M."/>
            <person name="Wu"/>
            <person name="D.D."/>
            <person name="Li"/>
            <person name="S."/>
            <person name="Zhou"/>
            <person name="X. and Zhong"/>
            <person name="J."/>
        </authorList>
    </citation>
    <scope>NUCLEOTIDE SEQUENCE [LARGE SCALE GENOMIC DNA]</scope>
</reference>
<accession>A0A9L0IYV8</accession>
<name>A0A9L0IYV8_EQUAS</name>
<evidence type="ECO:0000313" key="3">
    <source>
        <dbReference type="Proteomes" id="UP000694387"/>
    </source>
</evidence>
<dbReference type="AlphaFoldDB" id="A0A9L0IYV8"/>
<proteinExistence type="predicted"/>
<keyword evidence="3" id="KW-1185">Reference proteome</keyword>
<reference evidence="2" key="3">
    <citation type="submission" date="2025-09" db="UniProtKB">
        <authorList>
            <consortium name="Ensembl"/>
        </authorList>
    </citation>
    <scope>IDENTIFICATION</scope>
</reference>